<reference evidence="2 3" key="1">
    <citation type="submission" date="2019-05" db="EMBL/GenBank/DDBJ databases">
        <title>Emergence of the Ug99 lineage of the wheat stem rust pathogen through somatic hybridization.</title>
        <authorList>
            <person name="Li F."/>
            <person name="Upadhyaya N.M."/>
            <person name="Sperschneider J."/>
            <person name="Matny O."/>
            <person name="Nguyen-Phuc H."/>
            <person name="Mago R."/>
            <person name="Raley C."/>
            <person name="Miller M.E."/>
            <person name="Silverstein K.A.T."/>
            <person name="Henningsen E."/>
            <person name="Hirsch C.D."/>
            <person name="Visser B."/>
            <person name="Pretorius Z.A."/>
            <person name="Steffenson B.J."/>
            <person name="Schwessinger B."/>
            <person name="Dodds P.N."/>
            <person name="Figueroa M."/>
        </authorList>
    </citation>
    <scope>NUCLEOTIDE SEQUENCE [LARGE SCALE GENOMIC DNA]</scope>
    <source>
        <strain evidence="2 3">Ug99</strain>
    </source>
</reference>
<dbReference type="EMBL" id="VDEP01000207">
    <property type="protein sequence ID" value="KAA1123567.1"/>
    <property type="molecule type" value="Genomic_DNA"/>
</dbReference>
<dbReference type="Proteomes" id="UP000325313">
    <property type="component" value="Unassembled WGS sequence"/>
</dbReference>
<feature type="compositionally biased region" description="Polar residues" evidence="1">
    <location>
        <begin position="29"/>
        <end position="41"/>
    </location>
</feature>
<dbReference type="AlphaFoldDB" id="A0A5B0RCX7"/>
<organism evidence="2 3">
    <name type="scientific">Puccinia graminis f. sp. tritici</name>
    <dbReference type="NCBI Taxonomy" id="56615"/>
    <lineage>
        <taxon>Eukaryota</taxon>
        <taxon>Fungi</taxon>
        <taxon>Dikarya</taxon>
        <taxon>Basidiomycota</taxon>
        <taxon>Pucciniomycotina</taxon>
        <taxon>Pucciniomycetes</taxon>
        <taxon>Pucciniales</taxon>
        <taxon>Pucciniaceae</taxon>
        <taxon>Puccinia</taxon>
    </lineage>
</organism>
<protein>
    <submittedName>
        <fullName evidence="2">Uncharacterized protein</fullName>
    </submittedName>
</protein>
<proteinExistence type="predicted"/>
<dbReference type="PANTHER" id="PTHR33246:SF51">
    <property type="entry name" value="MYB_SANT-LIKE DOMAIN-CONTAINING PROTEIN"/>
    <property type="match status" value="1"/>
</dbReference>
<accession>A0A5B0RCX7</accession>
<evidence type="ECO:0000256" key="1">
    <source>
        <dbReference type="SAM" id="MobiDB-lite"/>
    </source>
</evidence>
<evidence type="ECO:0000313" key="3">
    <source>
        <dbReference type="Proteomes" id="UP000325313"/>
    </source>
</evidence>
<feature type="region of interest" description="Disordered" evidence="1">
    <location>
        <begin position="1"/>
        <end position="87"/>
    </location>
</feature>
<name>A0A5B0RCX7_PUCGR</name>
<evidence type="ECO:0000313" key="2">
    <source>
        <dbReference type="EMBL" id="KAA1123567.1"/>
    </source>
</evidence>
<gene>
    <name evidence="2" type="ORF">PGTUg99_012639</name>
</gene>
<dbReference type="PANTHER" id="PTHR33246">
    <property type="entry name" value="CCHC-TYPE DOMAIN-CONTAINING PROTEIN"/>
    <property type="match status" value="1"/>
</dbReference>
<comment type="caution">
    <text evidence="2">The sequence shown here is derived from an EMBL/GenBank/DDBJ whole genome shotgun (WGS) entry which is preliminary data.</text>
</comment>
<sequence>MSLPYSTPDLEDGFASSTPFRNRIFDRPSGSSSAFNWNPDTTMPPPKDKGKGKASEIRDTTEEDSDAGNPTPQTHNLPPLTGYGIHNTQNAAEPVYNRQQQQPANQEQAYQQPIPQVAPRIIKEPGLFYDGENFGKFLMQFERAARAFNASDYDKALQIGRFMKTEDLKTRDGRLASGYPAAFSGHLCIRICIRTRWRVSVGRSGYPSGYPRIPAL</sequence>
<feature type="compositionally biased region" description="Basic and acidic residues" evidence="1">
    <location>
        <begin position="46"/>
        <end position="60"/>
    </location>
</feature>